<dbReference type="InterPro" id="IPR030678">
    <property type="entry name" value="Peptide/Ni-bd"/>
</dbReference>
<evidence type="ECO:0000256" key="2">
    <source>
        <dbReference type="SAM" id="SignalP"/>
    </source>
</evidence>
<dbReference type="PANTHER" id="PTHR30290">
    <property type="entry name" value="PERIPLASMIC BINDING COMPONENT OF ABC TRANSPORTER"/>
    <property type="match status" value="1"/>
</dbReference>
<dbReference type="AlphaFoldDB" id="A0A1T5LTJ7"/>
<reference evidence="4 5" key="1">
    <citation type="submission" date="2017-02" db="EMBL/GenBank/DDBJ databases">
        <authorList>
            <person name="Peterson S.W."/>
        </authorList>
    </citation>
    <scope>NUCLEOTIDE SEQUENCE [LARGE SCALE GENOMIC DNA]</scope>
    <source>
        <strain evidence="4 5">M1</strain>
    </source>
</reference>
<dbReference type="GO" id="GO:0042884">
    <property type="term" value="P:microcin transport"/>
    <property type="evidence" value="ECO:0007669"/>
    <property type="project" value="TreeGrafter"/>
</dbReference>
<sequence>MKRFLAIVMALFIFISLTACSGPAKNTDSMKNNGTKEDEDVVVRLVGGDWGMPSPYLHYSRGPGAYKMQLLFDSLLEKDEEGIIPWLASEWDIQDSGKEYIFTLRDNVTWHDGEELTLEDIKFTFDYYKNHSPVRNSLIVNGKYIVEDVEIIDENKIKINVDSPNATYLERLGSVRILPKHIWKDVEDPNKFDSEKAVIGSGPYKFVSYNREQGSYKFNAYEDYWGPRQRVNTIEWIPVSDEILAFEKEKIDVISPSPDIISRYENDEKYTIKKNKGFWGYRLILNMEKRPKFKDVNLRRALAYGINRQEMVDKVARGAAKVASMGYIPREHIWYNENIEKYDYNPIKSKELLKEKSYTFEILTGNKGEEVKIAELIKMSLKDIGIDVNIKSVDMKTRDNAVKNKNFEIALIGHGGWGNDPDYLREIYGGENGETKSLSSNSLPGYYNEEIIQLCQKQMKELDKDKRKEIVFKLQELIAKDVPQIPLYNTKSYFVFKTSKYDGWMYTYDHHYPEHCKLSYLEREK</sequence>
<dbReference type="CDD" id="cd08520">
    <property type="entry name" value="PBP2_NikA_DppA_OppA_like_21"/>
    <property type="match status" value="1"/>
</dbReference>
<feature type="domain" description="Solute-binding protein family 5" evidence="3">
    <location>
        <begin position="83"/>
        <end position="432"/>
    </location>
</feature>
<dbReference type="GO" id="GO:0030288">
    <property type="term" value="C:outer membrane-bounded periplasmic space"/>
    <property type="evidence" value="ECO:0007669"/>
    <property type="project" value="TreeGrafter"/>
</dbReference>
<dbReference type="GO" id="GO:0043190">
    <property type="term" value="C:ATP-binding cassette (ABC) transporter complex"/>
    <property type="evidence" value="ECO:0007669"/>
    <property type="project" value="InterPro"/>
</dbReference>
<dbReference type="Gene3D" id="3.40.190.10">
    <property type="entry name" value="Periplasmic binding protein-like II"/>
    <property type="match status" value="1"/>
</dbReference>
<dbReference type="Gene3D" id="3.10.105.10">
    <property type="entry name" value="Dipeptide-binding Protein, Domain 3"/>
    <property type="match status" value="1"/>
</dbReference>
<dbReference type="InterPro" id="IPR039424">
    <property type="entry name" value="SBP_5"/>
</dbReference>
<evidence type="ECO:0000313" key="4">
    <source>
        <dbReference type="EMBL" id="SKC79214.1"/>
    </source>
</evidence>
<feature type="signal peptide" evidence="2">
    <location>
        <begin position="1"/>
        <end position="21"/>
    </location>
</feature>
<dbReference type="OrthoDB" id="9772924at2"/>
<gene>
    <name evidence="4" type="ORF">SAMN02194393_03268</name>
</gene>
<dbReference type="InterPro" id="IPR000914">
    <property type="entry name" value="SBP_5_dom"/>
</dbReference>
<dbReference type="PROSITE" id="PS51257">
    <property type="entry name" value="PROKAR_LIPOPROTEIN"/>
    <property type="match status" value="1"/>
</dbReference>
<dbReference type="Pfam" id="PF00496">
    <property type="entry name" value="SBP_bac_5"/>
    <property type="match status" value="1"/>
</dbReference>
<keyword evidence="5" id="KW-1185">Reference proteome</keyword>
<name>A0A1T5LTJ7_9FIRM</name>
<dbReference type="PANTHER" id="PTHR30290:SF64">
    <property type="entry name" value="ABC TRANSPORTER PERIPLASMIC BINDING PROTEIN"/>
    <property type="match status" value="1"/>
</dbReference>
<evidence type="ECO:0000259" key="3">
    <source>
        <dbReference type="Pfam" id="PF00496"/>
    </source>
</evidence>
<dbReference type="Proteomes" id="UP000190285">
    <property type="component" value="Unassembled WGS sequence"/>
</dbReference>
<dbReference type="PIRSF" id="PIRSF002741">
    <property type="entry name" value="MppA"/>
    <property type="match status" value="1"/>
</dbReference>
<evidence type="ECO:0000256" key="1">
    <source>
        <dbReference type="ARBA" id="ARBA00022729"/>
    </source>
</evidence>
<organism evidence="4 5">
    <name type="scientific">Maledivibacter halophilus</name>
    <dbReference type="NCBI Taxonomy" id="36842"/>
    <lineage>
        <taxon>Bacteria</taxon>
        <taxon>Bacillati</taxon>
        <taxon>Bacillota</taxon>
        <taxon>Clostridia</taxon>
        <taxon>Peptostreptococcales</taxon>
        <taxon>Caminicellaceae</taxon>
        <taxon>Maledivibacter</taxon>
    </lineage>
</organism>
<protein>
    <submittedName>
        <fullName evidence="4">Peptide/nickel transport system substrate-binding protein</fullName>
    </submittedName>
</protein>
<evidence type="ECO:0000313" key="5">
    <source>
        <dbReference type="Proteomes" id="UP000190285"/>
    </source>
</evidence>
<dbReference type="RefSeq" id="WP_079493043.1">
    <property type="nucleotide sequence ID" value="NZ_FUZT01000008.1"/>
</dbReference>
<dbReference type="SUPFAM" id="SSF53850">
    <property type="entry name" value="Periplasmic binding protein-like II"/>
    <property type="match status" value="1"/>
</dbReference>
<dbReference type="EMBL" id="FUZT01000008">
    <property type="protein sequence ID" value="SKC79214.1"/>
    <property type="molecule type" value="Genomic_DNA"/>
</dbReference>
<keyword evidence="1 2" id="KW-0732">Signal</keyword>
<proteinExistence type="predicted"/>
<dbReference type="STRING" id="36842.SAMN02194393_03268"/>
<accession>A0A1T5LTJ7</accession>
<dbReference type="GO" id="GO:1904680">
    <property type="term" value="F:peptide transmembrane transporter activity"/>
    <property type="evidence" value="ECO:0007669"/>
    <property type="project" value="TreeGrafter"/>
</dbReference>
<feature type="chain" id="PRO_5039111866" evidence="2">
    <location>
        <begin position="22"/>
        <end position="525"/>
    </location>
</feature>
<dbReference type="Gene3D" id="3.90.76.10">
    <property type="entry name" value="Dipeptide-binding Protein, Domain 1"/>
    <property type="match status" value="1"/>
</dbReference>
<dbReference type="GO" id="GO:0015833">
    <property type="term" value="P:peptide transport"/>
    <property type="evidence" value="ECO:0007669"/>
    <property type="project" value="TreeGrafter"/>
</dbReference>